<dbReference type="SUPFAM" id="SSF47203">
    <property type="entry name" value="Acyl-CoA dehydrogenase C-terminal domain-like"/>
    <property type="match status" value="2"/>
</dbReference>
<dbReference type="FunFam" id="1.20.140.10:FF:000013">
    <property type="entry name" value="Acyl-coenzyme A oxidase"/>
    <property type="match status" value="1"/>
</dbReference>
<dbReference type="Gene3D" id="2.40.110.10">
    <property type="entry name" value="Butyryl-CoA Dehydrogenase, subunit A, domain 2"/>
    <property type="match status" value="1"/>
</dbReference>
<comment type="subcellular location">
    <subcellularLocation>
        <location evidence="2">Peroxisome</location>
    </subcellularLocation>
</comment>
<dbReference type="GO" id="GO:0003997">
    <property type="term" value="F:acyl-CoA oxidase activity"/>
    <property type="evidence" value="ECO:0007669"/>
    <property type="project" value="InterPro"/>
</dbReference>
<name>A0A922CWC1_MANSE</name>
<feature type="active site" description="Proton acceptor" evidence="12">
    <location>
        <position position="440"/>
    </location>
</feature>
<evidence type="ECO:0000256" key="9">
    <source>
        <dbReference type="ARBA" id="ARBA00023098"/>
    </source>
</evidence>
<dbReference type="InterPro" id="IPR055060">
    <property type="entry name" value="ACOX_C_alpha1"/>
</dbReference>
<evidence type="ECO:0000259" key="15">
    <source>
        <dbReference type="Pfam" id="PF14749"/>
    </source>
</evidence>
<keyword evidence="7" id="KW-0276">Fatty acid metabolism</keyword>
<dbReference type="InterPro" id="IPR029320">
    <property type="entry name" value="Acyl-CoA_ox_N"/>
</dbReference>
<dbReference type="InterPro" id="IPR037069">
    <property type="entry name" value="AcylCoA_DH/ox_N_sf"/>
</dbReference>
<dbReference type="Pfam" id="PF14749">
    <property type="entry name" value="Acyl-CoA_ox_N"/>
    <property type="match status" value="1"/>
</dbReference>
<dbReference type="Gene3D" id="1.20.140.10">
    <property type="entry name" value="Butyryl-CoA Dehydrogenase, subunit A, domain 3"/>
    <property type="match status" value="2"/>
</dbReference>
<reference evidence="17" key="2">
    <citation type="submission" date="2020-12" db="EMBL/GenBank/DDBJ databases">
        <authorList>
            <person name="Kanost M."/>
        </authorList>
    </citation>
    <scope>NUCLEOTIDE SEQUENCE</scope>
</reference>
<dbReference type="FunFam" id="1.20.140.10:FF:000005">
    <property type="entry name" value="Acyl-coenzyme A oxidase"/>
    <property type="match status" value="1"/>
</dbReference>
<comment type="caution">
    <text evidence="17">The sequence shown here is derived from an EMBL/GenBank/DDBJ whole genome shotgun (WGS) entry which is preliminary data.</text>
</comment>
<evidence type="ECO:0000259" key="16">
    <source>
        <dbReference type="Pfam" id="PF22924"/>
    </source>
</evidence>
<comment type="cofactor">
    <cofactor evidence="1">
        <name>FAD</name>
        <dbReference type="ChEBI" id="CHEBI:57692"/>
    </cofactor>
</comment>
<proteinExistence type="inferred from homology"/>
<accession>A0A922CWC1</accession>
<evidence type="ECO:0000256" key="3">
    <source>
        <dbReference type="ARBA" id="ARBA00004846"/>
    </source>
</evidence>
<dbReference type="GO" id="GO:0033540">
    <property type="term" value="P:fatty acid beta-oxidation using acyl-CoA oxidase"/>
    <property type="evidence" value="ECO:0007669"/>
    <property type="project" value="TreeGrafter"/>
</dbReference>
<keyword evidence="9" id="KW-0443">Lipid metabolism</keyword>
<dbReference type="GO" id="GO:0005504">
    <property type="term" value="F:fatty acid binding"/>
    <property type="evidence" value="ECO:0007669"/>
    <property type="project" value="TreeGrafter"/>
</dbReference>
<dbReference type="PANTHER" id="PTHR10909:SF250">
    <property type="entry name" value="PEROXISOMAL ACYL-COENZYME A OXIDASE 1"/>
    <property type="match status" value="1"/>
</dbReference>
<dbReference type="GO" id="GO:0055088">
    <property type="term" value="P:lipid homeostasis"/>
    <property type="evidence" value="ECO:0007669"/>
    <property type="project" value="TreeGrafter"/>
</dbReference>
<dbReference type="InterPro" id="IPR002655">
    <property type="entry name" value="Acyl-CoA_oxidase_C"/>
</dbReference>
<evidence type="ECO:0000259" key="14">
    <source>
        <dbReference type="Pfam" id="PF01756"/>
    </source>
</evidence>
<evidence type="ECO:0000256" key="5">
    <source>
        <dbReference type="ARBA" id="ARBA00022630"/>
    </source>
</evidence>
<dbReference type="InterPro" id="IPR009100">
    <property type="entry name" value="AcylCoA_DH/oxidase_NM_dom_sf"/>
</dbReference>
<feature type="binding site" evidence="13">
    <location>
        <position position="196"/>
    </location>
    <ligand>
        <name>FAD</name>
        <dbReference type="ChEBI" id="CHEBI:57692"/>
    </ligand>
</feature>
<feature type="binding site" evidence="13">
    <location>
        <position position="157"/>
    </location>
    <ligand>
        <name>FAD</name>
        <dbReference type="ChEBI" id="CHEBI:57692"/>
    </ligand>
</feature>
<dbReference type="Pfam" id="PF22924">
    <property type="entry name" value="ACOX_C_alpha1"/>
    <property type="match status" value="1"/>
</dbReference>
<evidence type="ECO:0000313" key="18">
    <source>
        <dbReference type="Proteomes" id="UP000791440"/>
    </source>
</evidence>
<evidence type="ECO:0000313" key="17">
    <source>
        <dbReference type="EMBL" id="KAG6460353.1"/>
    </source>
</evidence>
<protein>
    <recommendedName>
        <fullName evidence="11">Acyl-coenzyme A oxidase</fullName>
    </recommendedName>
</protein>
<dbReference type="Pfam" id="PF01756">
    <property type="entry name" value="ACOX"/>
    <property type="match status" value="1"/>
</dbReference>
<comment type="similarity">
    <text evidence="4 11">Belongs to the acyl-CoA oxidase family.</text>
</comment>
<feature type="domain" description="Acyl-CoA oxidase C-alpha1" evidence="16">
    <location>
        <begin position="294"/>
        <end position="455"/>
    </location>
</feature>
<keyword evidence="5 11" id="KW-0285">Flavoprotein</keyword>
<evidence type="ECO:0000256" key="2">
    <source>
        <dbReference type="ARBA" id="ARBA00004275"/>
    </source>
</evidence>
<evidence type="ECO:0000256" key="11">
    <source>
        <dbReference type="PIRNR" id="PIRNR000168"/>
    </source>
</evidence>
<keyword evidence="18" id="KW-1185">Reference proteome</keyword>
<evidence type="ECO:0000256" key="13">
    <source>
        <dbReference type="PIRSR" id="PIRSR000168-2"/>
    </source>
</evidence>
<dbReference type="InterPro" id="IPR012258">
    <property type="entry name" value="Acyl-CoA_oxidase"/>
</dbReference>
<dbReference type="InterPro" id="IPR046373">
    <property type="entry name" value="Acyl-CoA_Oxase/DH_mid-dom_sf"/>
</dbReference>
<dbReference type="SUPFAM" id="SSF56645">
    <property type="entry name" value="Acyl-CoA dehydrogenase NM domain-like"/>
    <property type="match status" value="1"/>
</dbReference>
<evidence type="ECO:0000256" key="12">
    <source>
        <dbReference type="PIRSR" id="PIRSR000168-1"/>
    </source>
</evidence>
<evidence type="ECO:0000256" key="10">
    <source>
        <dbReference type="ARBA" id="ARBA00023140"/>
    </source>
</evidence>
<gene>
    <name evidence="17" type="ORF">O3G_MSEX011931</name>
</gene>
<dbReference type="Proteomes" id="UP000791440">
    <property type="component" value="Unassembled WGS sequence"/>
</dbReference>
<reference evidence="17" key="1">
    <citation type="journal article" date="2016" name="Insect Biochem. Mol. Biol.">
        <title>Multifaceted biological insights from a draft genome sequence of the tobacco hornworm moth, Manduca sexta.</title>
        <authorList>
            <person name="Kanost M.R."/>
            <person name="Arrese E.L."/>
            <person name="Cao X."/>
            <person name="Chen Y.R."/>
            <person name="Chellapilla S."/>
            <person name="Goldsmith M.R."/>
            <person name="Grosse-Wilde E."/>
            <person name="Heckel D.G."/>
            <person name="Herndon N."/>
            <person name="Jiang H."/>
            <person name="Papanicolaou A."/>
            <person name="Qu J."/>
            <person name="Soulages J.L."/>
            <person name="Vogel H."/>
            <person name="Walters J."/>
            <person name="Waterhouse R.M."/>
            <person name="Ahn S.J."/>
            <person name="Almeida F.C."/>
            <person name="An C."/>
            <person name="Aqrawi P."/>
            <person name="Bretschneider A."/>
            <person name="Bryant W.B."/>
            <person name="Bucks S."/>
            <person name="Chao H."/>
            <person name="Chevignon G."/>
            <person name="Christen J.M."/>
            <person name="Clarke D.F."/>
            <person name="Dittmer N.T."/>
            <person name="Ferguson L.C.F."/>
            <person name="Garavelou S."/>
            <person name="Gordon K.H.J."/>
            <person name="Gunaratna R.T."/>
            <person name="Han Y."/>
            <person name="Hauser F."/>
            <person name="He Y."/>
            <person name="Heidel-Fischer H."/>
            <person name="Hirsh A."/>
            <person name="Hu Y."/>
            <person name="Jiang H."/>
            <person name="Kalra D."/>
            <person name="Klinner C."/>
            <person name="Konig C."/>
            <person name="Kovar C."/>
            <person name="Kroll A.R."/>
            <person name="Kuwar S.S."/>
            <person name="Lee S.L."/>
            <person name="Lehman R."/>
            <person name="Li K."/>
            <person name="Li Z."/>
            <person name="Liang H."/>
            <person name="Lovelace S."/>
            <person name="Lu Z."/>
            <person name="Mansfield J.H."/>
            <person name="McCulloch K.J."/>
            <person name="Mathew T."/>
            <person name="Morton B."/>
            <person name="Muzny D.M."/>
            <person name="Neunemann D."/>
            <person name="Ongeri F."/>
            <person name="Pauchet Y."/>
            <person name="Pu L.L."/>
            <person name="Pyrousis I."/>
            <person name="Rao X.J."/>
            <person name="Redding A."/>
            <person name="Roesel C."/>
            <person name="Sanchez-Gracia A."/>
            <person name="Schaack S."/>
            <person name="Shukla A."/>
            <person name="Tetreau G."/>
            <person name="Wang Y."/>
            <person name="Xiong G.H."/>
            <person name="Traut W."/>
            <person name="Walsh T.K."/>
            <person name="Worley K.C."/>
            <person name="Wu D."/>
            <person name="Wu W."/>
            <person name="Wu Y.Q."/>
            <person name="Zhang X."/>
            <person name="Zou Z."/>
            <person name="Zucker H."/>
            <person name="Briscoe A.D."/>
            <person name="Burmester T."/>
            <person name="Clem R.J."/>
            <person name="Feyereisen R."/>
            <person name="Grimmelikhuijzen C.J.P."/>
            <person name="Hamodrakas S.J."/>
            <person name="Hansson B.S."/>
            <person name="Huguet E."/>
            <person name="Jermiin L.S."/>
            <person name="Lan Q."/>
            <person name="Lehman H.K."/>
            <person name="Lorenzen M."/>
            <person name="Merzendorfer H."/>
            <person name="Michalopoulos I."/>
            <person name="Morton D.B."/>
            <person name="Muthukrishnan S."/>
            <person name="Oakeshott J.G."/>
            <person name="Palmer W."/>
            <person name="Park Y."/>
            <person name="Passarelli A.L."/>
            <person name="Rozas J."/>
            <person name="Schwartz L.M."/>
            <person name="Smith W."/>
            <person name="Southgate A."/>
            <person name="Vilcinskas A."/>
            <person name="Vogt R."/>
            <person name="Wang P."/>
            <person name="Werren J."/>
            <person name="Yu X.Q."/>
            <person name="Zhou J.J."/>
            <person name="Brown S.J."/>
            <person name="Scherer S.E."/>
            <person name="Richards S."/>
            <person name="Blissard G.W."/>
        </authorList>
    </citation>
    <scope>NUCLEOTIDE SEQUENCE</scope>
</reference>
<evidence type="ECO:0000256" key="6">
    <source>
        <dbReference type="ARBA" id="ARBA00022827"/>
    </source>
</evidence>
<dbReference type="InterPro" id="IPR036250">
    <property type="entry name" value="AcylCo_DH-like_C"/>
</dbReference>
<evidence type="ECO:0000256" key="7">
    <source>
        <dbReference type="ARBA" id="ARBA00022832"/>
    </source>
</evidence>
<feature type="domain" description="Acyl-CoA oxidase C-terminal" evidence="14">
    <location>
        <begin position="490"/>
        <end position="671"/>
    </location>
</feature>
<dbReference type="AlphaFoldDB" id="A0A922CWC1"/>
<dbReference type="FunFam" id="2.40.110.10:FF:000003">
    <property type="entry name" value="Acyl-coenzyme A oxidase"/>
    <property type="match status" value="1"/>
</dbReference>
<sequence length="674" mass="75596">MSDNKGVRRVNEDLARERANCSFDVREITFLLDGGENNTITRKKIEDFTLTDELLSDKVPDECLSPKEKYENAVRKSCLFGKLVKDKLLEFGGLETFGPNSFVLRRIADAFFKEISPLLLHLGMFVPTILGQCTAEQQSEWLPRALSMQVIGTYAQTELGHGTFIRGLETTATYDPETEEFVLHSPTLSSFKWWAGGLGKTVNHCIVVAQLHTKGQCHGTHPFIVQIRDLETHQPLPGIKVGEIGPKLGFNTADNGFLGFDKYRIPRMNMMMKNAQILKDGTYVKLDRHGKMTYGTMVFIRVMVVNEVAFNLAKAATIAVRYSAVRRQSEKKPGEPEPQILDYVTQQHKLFICIATAHALQLTSDWLWRTFSGVVTDIKHGKTDSLPEFHALSSCLKAISTSDAALLIEQCRHSCGGHGYMMSSNLPLIYSFVTATRTYEGDYTVLLLQTARFLIKAWEQAEAGKPLTPTVSYLTKYFKDGRVPWDSTSEGIVNAAYGVAAGKISACVKSIRNRVKTGLSYEDAWDLTTVQLVAAAEAHCRAVICDVYRSEAVRLTEKSSPNVRAVMRQLTTLYLHYWALERIGDLLRYSAVSEEDVVALQQKYEELLALIRPDAVGLVDAFDIRDEILNSTLGAYDGRVYERLMEEALKSPLNAEPVNRSFHMYLKPLMQGKL</sequence>
<feature type="domain" description="Acyl-coenzyme A oxidase N-terminal" evidence="15">
    <location>
        <begin position="24"/>
        <end position="151"/>
    </location>
</feature>
<organism evidence="17 18">
    <name type="scientific">Manduca sexta</name>
    <name type="common">Tobacco hawkmoth</name>
    <name type="synonym">Tobacco hornworm</name>
    <dbReference type="NCBI Taxonomy" id="7130"/>
    <lineage>
        <taxon>Eukaryota</taxon>
        <taxon>Metazoa</taxon>
        <taxon>Ecdysozoa</taxon>
        <taxon>Arthropoda</taxon>
        <taxon>Hexapoda</taxon>
        <taxon>Insecta</taxon>
        <taxon>Pterygota</taxon>
        <taxon>Neoptera</taxon>
        <taxon>Endopterygota</taxon>
        <taxon>Lepidoptera</taxon>
        <taxon>Glossata</taxon>
        <taxon>Ditrysia</taxon>
        <taxon>Bombycoidea</taxon>
        <taxon>Sphingidae</taxon>
        <taxon>Sphinginae</taxon>
        <taxon>Sphingini</taxon>
        <taxon>Manduca</taxon>
    </lineage>
</organism>
<keyword evidence="10" id="KW-0576">Peroxisome</keyword>
<keyword evidence="6 11" id="KW-0274">FAD</keyword>
<dbReference type="PIRSF" id="PIRSF000168">
    <property type="entry name" value="Acyl-CoA_oxidase"/>
    <property type="match status" value="1"/>
</dbReference>
<evidence type="ECO:0000256" key="8">
    <source>
        <dbReference type="ARBA" id="ARBA00023002"/>
    </source>
</evidence>
<keyword evidence="8" id="KW-0560">Oxidoreductase</keyword>
<dbReference type="GO" id="GO:0071949">
    <property type="term" value="F:FAD binding"/>
    <property type="evidence" value="ECO:0007669"/>
    <property type="project" value="InterPro"/>
</dbReference>
<dbReference type="EMBL" id="JH668667">
    <property type="protein sequence ID" value="KAG6460353.1"/>
    <property type="molecule type" value="Genomic_DNA"/>
</dbReference>
<dbReference type="Gene3D" id="1.10.540.10">
    <property type="entry name" value="Acyl-CoA dehydrogenase/oxidase, N-terminal domain"/>
    <property type="match status" value="1"/>
</dbReference>
<evidence type="ECO:0000256" key="4">
    <source>
        <dbReference type="ARBA" id="ARBA00006288"/>
    </source>
</evidence>
<dbReference type="PANTHER" id="PTHR10909">
    <property type="entry name" value="ELECTRON TRANSPORT OXIDOREDUCTASE"/>
    <property type="match status" value="1"/>
</dbReference>
<dbReference type="GO" id="GO:0005777">
    <property type="term" value="C:peroxisome"/>
    <property type="evidence" value="ECO:0007669"/>
    <property type="project" value="UniProtKB-SubCell"/>
</dbReference>
<comment type="pathway">
    <text evidence="3">Lipid metabolism; peroxisomal fatty acid beta-oxidation.</text>
</comment>
<evidence type="ECO:0000256" key="1">
    <source>
        <dbReference type="ARBA" id="ARBA00001974"/>
    </source>
</evidence>